<dbReference type="AlphaFoldDB" id="A0AAD5G7Z2"/>
<sequence length="149" mass="17089">MQDELRQQKEVNRNLRKQIRQRLGDCLEDLSFEELLALEKDSQEAVYVIRERKLKVISNKVETSKKKVRSAQDVYKKLMHEFDIRGEDPQYGMIENGLEYENVYGYPQMGAPPHILTLRLQPDHANSLHGAVTTTGPTASDLTTYGLLG</sequence>
<gene>
    <name evidence="2" type="ORF">M8C21_024224</name>
</gene>
<dbReference type="InterPro" id="IPR002487">
    <property type="entry name" value="TF_Kbox"/>
</dbReference>
<feature type="domain" description="K-box" evidence="1">
    <location>
        <begin position="1"/>
        <end position="88"/>
    </location>
</feature>
<dbReference type="Pfam" id="PF01486">
    <property type="entry name" value="K-box"/>
    <property type="match status" value="1"/>
</dbReference>
<organism evidence="2 3">
    <name type="scientific">Ambrosia artemisiifolia</name>
    <name type="common">Common ragweed</name>
    <dbReference type="NCBI Taxonomy" id="4212"/>
    <lineage>
        <taxon>Eukaryota</taxon>
        <taxon>Viridiplantae</taxon>
        <taxon>Streptophyta</taxon>
        <taxon>Embryophyta</taxon>
        <taxon>Tracheophyta</taxon>
        <taxon>Spermatophyta</taxon>
        <taxon>Magnoliopsida</taxon>
        <taxon>eudicotyledons</taxon>
        <taxon>Gunneridae</taxon>
        <taxon>Pentapetalae</taxon>
        <taxon>asterids</taxon>
        <taxon>campanulids</taxon>
        <taxon>Asterales</taxon>
        <taxon>Asteraceae</taxon>
        <taxon>Asteroideae</taxon>
        <taxon>Heliantheae alliance</taxon>
        <taxon>Heliantheae</taxon>
        <taxon>Ambrosia</taxon>
    </lineage>
</organism>
<dbReference type="GO" id="GO:0005634">
    <property type="term" value="C:nucleus"/>
    <property type="evidence" value="ECO:0007669"/>
    <property type="project" value="InterPro"/>
</dbReference>
<evidence type="ECO:0000259" key="1">
    <source>
        <dbReference type="PROSITE" id="PS51297"/>
    </source>
</evidence>
<protein>
    <recommendedName>
        <fullName evidence="1">K-box domain-containing protein</fullName>
    </recommendedName>
</protein>
<evidence type="ECO:0000313" key="3">
    <source>
        <dbReference type="Proteomes" id="UP001206925"/>
    </source>
</evidence>
<dbReference type="Proteomes" id="UP001206925">
    <property type="component" value="Unassembled WGS sequence"/>
</dbReference>
<reference evidence="2" key="1">
    <citation type="submission" date="2022-06" db="EMBL/GenBank/DDBJ databases">
        <title>Uncovering the hologenomic basis of an extraordinary plant invasion.</title>
        <authorList>
            <person name="Bieker V.C."/>
            <person name="Martin M.D."/>
            <person name="Gilbert T."/>
            <person name="Hodgins K."/>
            <person name="Battlay P."/>
            <person name="Petersen B."/>
            <person name="Wilson J."/>
        </authorList>
    </citation>
    <scope>NUCLEOTIDE SEQUENCE</scope>
    <source>
        <strain evidence="2">AA19_3_7</strain>
        <tissue evidence="2">Leaf</tissue>
    </source>
</reference>
<proteinExistence type="predicted"/>
<dbReference type="EMBL" id="JAMZMK010010212">
    <property type="protein sequence ID" value="KAI7732505.1"/>
    <property type="molecule type" value="Genomic_DNA"/>
</dbReference>
<evidence type="ECO:0000313" key="2">
    <source>
        <dbReference type="EMBL" id="KAI7732505.1"/>
    </source>
</evidence>
<accession>A0AAD5G7Z2</accession>
<name>A0AAD5G7Z2_AMBAR</name>
<dbReference type="GO" id="GO:0003700">
    <property type="term" value="F:DNA-binding transcription factor activity"/>
    <property type="evidence" value="ECO:0007669"/>
    <property type="project" value="InterPro"/>
</dbReference>
<keyword evidence="3" id="KW-1185">Reference proteome</keyword>
<comment type="caution">
    <text evidence="2">The sequence shown here is derived from an EMBL/GenBank/DDBJ whole genome shotgun (WGS) entry which is preliminary data.</text>
</comment>
<dbReference type="PROSITE" id="PS51297">
    <property type="entry name" value="K_BOX"/>
    <property type="match status" value="1"/>
</dbReference>